<evidence type="ECO:0000313" key="2">
    <source>
        <dbReference type="EMBL" id="SDG22047.1"/>
    </source>
</evidence>
<accession>A0A1G7SG38</accession>
<reference evidence="2 3" key="1">
    <citation type="submission" date="2016-10" db="EMBL/GenBank/DDBJ databases">
        <authorList>
            <person name="de Groot N.N."/>
        </authorList>
    </citation>
    <scope>NUCLEOTIDE SEQUENCE [LARGE SCALE GENOMIC DNA]</scope>
    <source>
        <strain evidence="2 3">DSM 28129</strain>
    </source>
</reference>
<dbReference type="EMBL" id="FNBG01000030">
    <property type="protein sequence ID" value="SDG22047.1"/>
    <property type="molecule type" value="Genomic_DNA"/>
</dbReference>
<dbReference type="NCBIfam" id="TIGR03090">
    <property type="entry name" value="SASP_tlp"/>
    <property type="match status" value="1"/>
</dbReference>
<dbReference type="HAMAP" id="MF_01506">
    <property type="entry name" value="Tlp"/>
    <property type="match status" value="1"/>
</dbReference>
<dbReference type="InterPro" id="IPR017524">
    <property type="entry name" value="SASP_thioredoxin-like"/>
</dbReference>
<dbReference type="STRING" id="670482.SAMN04488542_13020"/>
<sequence>MAKPDDRSDNVEKLQESVQNTIENFREAQDYLSEHADEITGDEKQQIESKNAKRLRSIEGQRAEIKDEANHSNQ</sequence>
<dbReference type="Pfam" id="PF19824">
    <property type="entry name" value="Tlp"/>
    <property type="match status" value="1"/>
</dbReference>
<feature type="region of interest" description="Disordered" evidence="1">
    <location>
        <begin position="36"/>
        <end position="74"/>
    </location>
</feature>
<protein>
    <submittedName>
        <fullName evidence="2">Small acid-soluble spore protein (Thioredoxin-like protein)</fullName>
    </submittedName>
</protein>
<dbReference type="OrthoDB" id="1799076at2"/>
<dbReference type="Proteomes" id="UP000198972">
    <property type="component" value="Unassembled WGS sequence"/>
</dbReference>
<gene>
    <name evidence="2" type="ORF">SAMN04488542_13020</name>
</gene>
<proteinExistence type="inferred from homology"/>
<dbReference type="AlphaFoldDB" id="A0A1G7SG38"/>
<keyword evidence="3" id="KW-1185">Reference proteome</keyword>
<evidence type="ECO:0000256" key="1">
    <source>
        <dbReference type="SAM" id="MobiDB-lite"/>
    </source>
</evidence>
<name>A0A1G7SG38_9BACL</name>
<evidence type="ECO:0000313" key="3">
    <source>
        <dbReference type="Proteomes" id="UP000198972"/>
    </source>
</evidence>
<organism evidence="2 3">
    <name type="scientific">Fontibacillus panacisegetis</name>
    <dbReference type="NCBI Taxonomy" id="670482"/>
    <lineage>
        <taxon>Bacteria</taxon>
        <taxon>Bacillati</taxon>
        <taxon>Bacillota</taxon>
        <taxon>Bacilli</taxon>
        <taxon>Bacillales</taxon>
        <taxon>Paenibacillaceae</taxon>
        <taxon>Fontibacillus</taxon>
    </lineage>
</organism>
<dbReference type="RefSeq" id="WP_091234989.1">
    <property type="nucleotide sequence ID" value="NZ_FNBG01000030.1"/>
</dbReference>